<accession>A0ABT6MXG0</accession>
<dbReference type="SUPFAM" id="SSF53850">
    <property type="entry name" value="Periplasmic binding protein-like II"/>
    <property type="match status" value="1"/>
</dbReference>
<gene>
    <name evidence="1" type="ORF">QGN17_03220</name>
</gene>
<dbReference type="Proteomes" id="UP001160625">
    <property type="component" value="Unassembled WGS sequence"/>
</dbReference>
<comment type="caution">
    <text evidence="1">The sequence shown here is derived from an EMBL/GenBank/DDBJ whole genome shotgun (WGS) entry which is preliminary data.</text>
</comment>
<evidence type="ECO:0000313" key="1">
    <source>
        <dbReference type="EMBL" id="MDH7637733.1"/>
    </source>
</evidence>
<proteinExistence type="predicted"/>
<sequence>MPNPEATVLKTLLGRSPRTEALIDGQVRSDRLALDFDDVRPTTNGFPAMVREMAYDFGELALLTFLQARAAGKPLVLLPFVAVAEPLHDYVYYNGDRGELTPERVAGKRIGVRSYTQTTGLWVRGFLEDDHGVPLEAQRWISVQEPHVREYREPDFLERAPKGSDLLQMLIDGEIDVLVGLQPAIAAQHPQLRRLFPEGAAEEWSRRTGILPINHMAVLKQSLHDQSPEYARELFRMLSESKMLGMAAGSRDNWPSGIEANRRGMELLVRWAVRQQLIPEAVQIDALFDEVTRGLGA</sequence>
<reference evidence="1" key="1">
    <citation type="submission" date="2023-04" db="EMBL/GenBank/DDBJ databases">
        <title>Sphingomonas sp. MAHUQ-71 isolated from rice field.</title>
        <authorList>
            <person name="Huq M.A."/>
        </authorList>
    </citation>
    <scope>NUCLEOTIDE SEQUENCE</scope>
    <source>
        <strain evidence="1">MAHUQ-71</strain>
    </source>
</reference>
<protein>
    <submittedName>
        <fullName evidence="1">Phosphate ABC transporter substrate-binding protein</fullName>
    </submittedName>
</protein>
<dbReference type="EMBL" id="JARYGZ010000001">
    <property type="protein sequence ID" value="MDH7637733.1"/>
    <property type="molecule type" value="Genomic_DNA"/>
</dbReference>
<name>A0ABT6MXG0_9SPHN</name>
<organism evidence="1 2">
    <name type="scientific">Sphingomonas oryzagri</name>
    <dbReference type="NCBI Taxonomy" id="3042314"/>
    <lineage>
        <taxon>Bacteria</taxon>
        <taxon>Pseudomonadati</taxon>
        <taxon>Pseudomonadota</taxon>
        <taxon>Alphaproteobacteria</taxon>
        <taxon>Sphingomonadales</taxon>
        <taxon>Sphingomonadaceae</taxon>
        <taxon>Sphingomonas</taxon>
    </lineage>
</organism>
<keyword evidence="2" id="KW-1185">Reference proteome</keyword>
<dbReference type="RefSeq" id="WP_281043075.1">
    <property type="nucleotide sequence ID" value="NZ_JARYGZ010000001.1"/>
</dbReference>
<evidence type="ECO:0000313" key="2">
    <source>
        <dbReference type="Proteomes" id="UP001160625"/>
    </source>
</evidence>